<dbReference type="EMBL" id="AM457551">
    <property type="protein sequence ID" value="CAN67868.1"/>
    <property type="molecule type" value="Genomic_DNA"/>
</dbReference>
<reference evidence="2" key="1">
    <citation type="journal article" date="2007" name="PLoS ONE">
        <title>The first genome sequence of an elite grapevine cultivar (Pinot noir Vitis vinifera L.): coping with a highly heterozygous genome.</title>
        <authorList>
            <person name="Velasco R."/>
            <person name="Zharkikh A."/>
            <person name="Troggio M."/>
            <person name="Cartwright D.A."/>
            <person name="Cestaro A."/>
            <person name="Pruss D."/>
            <person name="Pindo M."/>
            <person name="FitzGerald L.M."/>
            <person name="Vezzulli S."/>
            <person name="Reid J."/>
            <person name="Malacarne G."/>
            <person name="Iliev D."/>
            <person name="Coppola G."/>
            <person name="Wardell B."/>
            <person name="Micheletti D."/>
            <person name="Macalma T."/>
            <person name="Facci M."/>
            <person name="Mitchell J.T."/>
            <person name="Perazzolli M."/>
            <person name="Eldredge G."/>
            <person name="Gatto P."/>
            <person name="Oyzerski R."/>
            <person name="Moretto M."/>
            <person name="Gutin N."/>
            <person name="Stefanini M."/>
            <person name="Chen Y."/>
            <person name="Segala C."/>
            <person name="Davenport C."/>
            <person name="Dematte L."/>
            <person name="Mraz A."/>
            <person name="Battilana J."/>
            <person name="Stormo K."/>
            <person name="Costa F."/>
            <person name="Tao Q."/>
            <person name="Si-Ammour A."/>
            <person name="Harkins T."/>
            <person name="Lackey A."/>
            <person name="Perbost C."/>
            <person name="Taillon B."/>
            <person name="Stella A."/>
            <person name="Solovyev V."/>
            <person name="Fawcett J.A."/>
            <person name="Sterck L."/>
            <person name="Vandepoele K."/>
            <person name="Grando S.M."/>
            <person name="Toppo S."/>
            <person name="Moser C."/>
            <person name="Lanchbury J."/>
            <person name="Bogden R."/>
            <person name="Skolnick M."/>
            <person name="Sgaramella V."/>
            <person name="Bhatnagar S.K."/>
            <person name="Fontana P."/>
            <person name="Gutin A."/>
            <person name="Van de Peer Y."/>
            <person name="Salamini F."/>
            <person name="Viola R."/>
        </authorList>
    </citation>
    <scope>NUCLEOTIDE SEQUENCE</scope>
</reference>
<name>A5BFD1_VITVI</name>
<protein>
    <submittedName>
        <fullName evidence="2">Uncharacterized protein</fullName>
    </submittedName>
</protein>
<feature type="region of interest" description="Disordered" evidence="1">
    <location>
        <begin position="1"/>
        <end position="34"/>
    </location>
</feature>
<evidence type="ECO:0000256" key="1">
    <source>
        <dbReference type="SAM" id="MobiDB-lite"/>
    </source>
</evidence>
<gene>
    <name evidence="2" type="ORF">VITISV_031392</name>
</gene>
<sequence>MAGPFEHLSSQRSKIGQVRYDSAKSYPPRSGPRRVRYQLPRLGLNRLDSDESIEIPSSRLCHERLRLRGLGKKTEGCINASEHLRGVVVLGKKKKRVKRLRGVVV</sequence>
<dbReference type="AlphaFoldDB" id="A5BFD1"/>
<evidence type="ECO:0000313" key="2">
    <source>
        <dbReference type="EMBL" id="CAN67868.1"/>
    </source>
</evidence>
<proteinExistence type="predicted"/>
<accession>A5BFD1</accession>
<organism evidence="2">
    <name type="scientific">Vitis vinifera</name>
    <name type="common">Grape</name>
    <dbReference type="NCBI Taxonomy" id="29760"/>
    <lineage>
        <taxon>Eukaryota</taxon>
        <taxon>Viridiplantae</taxon>
        <taxon>Streptophyta</taxon>
        <taxon>Embryophyta</taxon>
        <taxon>Tracheophyta</taxon>
        <taxon>Spermatophyta</taxon>
        <taxon>Magnoliopsida</taxon>
        <taxon>eudicotyledons</taxon>
        <taxon>Gunneridae</taxon>
        <taxon>Pentapetalae</taxon>
        <taxon>rosids</taxon>
        <taxon>Vitales</taxon>
        <taxon>Vitaceae</taxon>
        <taxon>Viteae</taxon>
        <taxon>Vitis</taxon>
    </lineage>
</organism>